<dbReference type="Pfam" id="PF13472">
    <property type="entry name" value="Lipase_GDSL_2"/>
    <property type="match status" value="1"/>
</dbReference>
<dbReference type="InterPro" id="IPR036514">
    <property type="entry name" value="SGNH_hydro_sf"/>
</dbReference>
<sequence>MENRRNILKLTLASIAGAFAMSGYVSANKKTPEDDKNGIRKLIDKPVANRRSLSKKTIAYFGDSLTEFGDIPERIALRTGANVLKYGFGGCRMGAHIHIGYDSMSMYRIAHSINTNDYSRMESFADDLIREFSDNNLPQINKLKLTDWESVDYAIVAFGTNDYGGNRHINNQIGKVTDFTPDGSTFCGSINYIIQQLLDRNPRMRLVFITPLWRLRTPSDYDGVNGGSDKTTNANGVFLVDFVDALIECCGRNHIEVWDGYRKSGINQYTAKEYLVDGVHPTKEGYELLADKISAFMESSF</sequence>
<dbReference type="PANTHER" id="PTHR30383">
    <property type="entry name" value="THIOESTERASE 1/PROTEASE 1/LYSOPHOSPHOLIPASE L1"/>
    <property type="match status" value="1"/>
</dbReference>
<dbReference type="InterPro" id="IPR013830">
    <property type="entry name" value="SGNH_hydro"/>
</dbReference>
<accession>A0ABX8JY62</accession>
<dbReference type="InterPro" id="IPR051532">
    <property type="entry name" value="Ester_Hydrolysis_Enzymes"/>
</dbReference>
<organism evidence="3 4">
    <name type="scientific">Leclercia pneumoniae</name>
    <dbReference type="NCBI Taxonomy" id="2815358"/>
    <lineage>
        <taxon>Bacteria</taxon>
        <taxon>Pseudomonadati</taxon>
        <taxon>Pseudomonadota</taxon>
        <taxon>Gammaproteobacteria</taxon>
        <taxon>Enterobacterales</taxon>
        <taxon>Enterobacteriaceae</taxon>
        <taxon>Leclercia</taxon>
    </lineage>
</organism>
<dbReference type="RefSeq" id="WP_207291911.1">
    <property type="nucleotide sequence ID" value="NZ_CP071383.1"/>
</dbReference>
<protein>
    <recommendedName>
        <fullName evidence="2">SGNH hydrolase-type esterase domain-containing protein</fullName>
    </recommendedName>
</protein>
<reference evidence="3 4" key="1">
    <citation type="submission" date="2021-06" db="EMBL/GenBank/DDBJ databases">
        <title>Leclercia pneumoniae sp. nov.</title>
        <authorList>
            <person name="Hoenemann M."/>
            <person name="Viehweger A."/>
            <person name="Dietze N."/>
        </authorList>
    </citation>
    <scope>NUCLEOTIDE SEQUENCE [LARGE SCALE GENOMIC DNA]</scope>
    <source>
        <strain evidence="4">49125</strain>
    </source>
</reference>
<evidence type="ECO:0000313" key="3">
    <source>
        <dbReference type="EMBL" id="QWW81192.1"/>
    </source>
</evidence>
<keyword evidence="1" id="KW-0732">Signal</keyword>
<feature type="domain" description="SGNH hydrolase-type esterase" evidence="2">
    <location>
        <begin position="118"/>
        <end position="288"/>
    </location>
</feature>
<evidence type="ECO:0000259" key="2">
    <source>
        <dbReference type="Pfam" id="PF13472"/>
    </source>
</evidence>
<gene>
    <name evidence="3" type="ORF">KQ929_08275</name>
</gene>
<proteinExistence type="predicted"/>
<evidence type="ECO:0000256" key="1">
    <source>
        <dbReference type="SAM" id="SignalP"/>
    </source>
</evidence>
<keyword evidence="4" id="KW-1185">Reference proteome</keyword>
<feature type="chain" id="PRO_5045934320" description="SGNH hydrolase-type esterase domain-containing protein" evidence="1">
    <location>
        <begin position="28"/>
        <end position="301"/>
    </location>
</feature>
<feature type="signal peptide" evidence="1">
    <location>
        <begin position="1"/>
        <end position="27"/>
    </location>
</feature>
<dbReference type="EMBL" id="CP076838">
    <property type="protein sequence ID" value="QWW81192.1"/>
    <property type="molecule type" value="Genomic_DNA"/>
</dbReference>
<name>A0ABX8JY62_9ENTR</name>
<dbReference type="Gene3D" id="3.40.50.1110">
    <property type="entry name" value="SGNH hydrolase"/>
    <property type="match status" value="1"/>
</dbReference>
<evidence type="ECO:0000313" key="4">
    <source>
        <dbReference type="Proteomes" id="UP000683497"/>
    </source>
</evidence>
<dbReference type="Proteomes" id="UP000683497">
    <property type="component" value="Chromosome"/>
</dbReference>
<dbReference type="SUPFAM" id="SSF52266">
    <property type="entry name" value="SGNH hydrolase"/>
    <property type="match status" value="1"/>
</dbReference>